<dbReference type="Proteomes" id="UP000197446">
    <property type="component" value="Unassembled WGS sequence"/>
</dbReference>
<evidence type="ECO:0000313" key="5">
    <source>
        <dbReference type="EMBL" id="OWR00732.1"/>
    </source>
</evidence>
<keyword evidence="4" id="KW-0732">Signal</keyword>
<comment type="caution">
    <text evidence="5">The sequence shown here is derived from an EMBL/GenBank/DDBJ whole genome shotgun (WGS) entry which is preliminary data.</text>
</comment>
<dbReference type="AlphaFoldDB" id="A0A254N0Z2"/>
<proteinExistence type="inferred from homology"/>
<dbReference type="GO" id="GO:0042597">
    <property type="term" value="C:periplasmic space"/>
    <property type="evidence" value="ECO:0007669"/>
    <property type="project" value="UniProtKB-SubCell"/>
</dbReference>
<dbReference type="PANTHER" id="PTHR43649:SF34">
    <property type="entry name" value="ABC TRANSPORTER PERIPLASMIC-BINDING PROTEIN YCJN-RELATED"/>
    <property type="match status" value="1"/>
</dbReference>
<dbReference type="CDD" id="cd14747">
    <property type="entry name" value="PBP2_MalE"/>
    <property type="match status" value="1"/>
</dbReference>
<dbReference type="Gene3D" id="3.40.190.10">
    <property type="entry name" value="Periplasmic binding protein-like II"/>
    <property type="match status" value="2"/>
</dbReference>
<comment type="subcellular location">
    <subcellularLocation>
        <location evidence="1">Periplasm</location>
    </subcellularLocation>
</comment>
<dbReference type="EMBL" id="NISI01000016">
    <property type="protein sequence ID" value="OWR00732.1"/>
    <property type="molecule type" value="Genomic_DNA"/>
</dbReference>
<sequence>MGREAEVAAQLIAGFEREHPGIRVKVEQLPWTAAHEKLLTAFAGDATPDLAQVGNTWLPEMQALGALEPLEPWLAASPEVQPADYFDGIWATNAPAGRRVGLPWYVDTRLLFVRQDLLAAAGVPRMPVTWADWTAAMVRLREHGMATPLLLPTNEFEPLLALALQQPGEVLRDGGRYGNFASADFRRALGFYAERFRVGDAPGLSNNQVANLWLEFGRGSFAFYISGPWNIGEFKRRLPPELGQAWTTAELPGPRGPGVSIAGGASLAMFRRSAHKREAWALISYLSRPEVQLAFYRLTGDLPPRRSAWALPLEGATLAEDRHAAAFRRQLERVRPTPAVPEWERIMQEMQLAAARVVGGRETEDTAVRQLDARVDGILEKRRWMLDRQEGA</sequence>
<dbReference type="SUPFAM" id="SSF53850">
    <property type="entry name" value="Periplasmic binding protein-like II"/>
    <property type="match status" value="1"/>
</dbReference>
<evidence type="ECO:0000256" key="2">
    <source>
        <dbReference type="ARBA" id="ARBA00008520"/>
    </source>
</evidence>
<dbReference type="InterPro" id="IPR050490">
    <property type="entry name" value="Bact_solute-bd_prot1"/>
</dbReference>
<name>A0A254N0Z2_9BURK</name>
<evidence type="ECO:0000313" key="6">
    <source>
        <dbReference type="Proteomes" id="UP000197446"/>
    </source>
</evidence>
<comment type="similarity">
    <text evidence="2">Belongs to the bacterial solute-binding protein 1 family.</text>
</comment>
<evidence type="ECO:0000256" key="4">
    <source>
        <dbReference type="ARBA" id="ARBA00022729"/>
    </source>
</evidence>
<dbReference type="InterPro" id="IPR006059">
    <property type="entry name" value="SBP"/>
</dbReference>
<protein>
    <submittedName>
        <fullName evidence="5">ABC transporter substrate-binding protein</fullName>
    </submittedName>
</protein>
<accession>A0A254N0Z2</accession>
<evidence type="ECO:0000256" key="1">
    <source>
        <dbReference type="ARBA" id="ARBA00004418"/>
    </source>
</evidence>
<keyword evidence="6" id="KW-1185">Reference proteome</keyword>
<dbReference type="OrthoDB" id="8858741at2"/>
<evidence type="ECO:0000256" key="3">
    <source>
        <dbReference type="ARBA" id="ARBA00022448"/>
    </source>
</evidence>
<dbReference type="Pfam" id="PF01547">
    <property type="entry name" value="SBP_bac_1"/>
    <property type="match status" value="1"/>
</dbReference>
<keyword evidence="3" id="KW-0813">Transport</keyword>
<gene>
    <name evidence="5" type="ORF">CDO81_24830</name>
</gene>
<organism evidence="5 6">
    <name type="scientific">Roseateles puraquae</name>
    <dbReference type="NCBI Taxonomy" id="431059"/>
    <lineage>
        <taxon>Bacteria</taxon>
        <taxon>Pseudomonadati</taxon>
        <taxon>Pseudomonadota</taxon>
        <taxon>Betaproteobacteria</taxon>
        <taxon>Burkholderiales</taxon>
        <taxon>Sphaerotilaceae</taxon>
        <taxon>Roseateles</taxon>
    </lineage>
</organism>
<reference evidence="5 6" key="1">
    <citation type="journal article" date="2007" name="Int. J. Syst. Evol. Microbiol.">
        <title>Description of Pelomonas aquatica sp. nov. and Pelomonas puraquae sp. nov., isolated from industrial and haemodialysis water.</title>
        <authorList>
            <person name="Gomila M."/>
            <person name="Bowien B."/>
            <person name="Falsen E."/>
            <person name="Moore E.R."/>
            <person name="Lalucat J."/>
        </authorList>
    </citation>
    <scope>NUCLEOTIDE SEQUENCE [LARGE SCALE GENOMIC DNA]</scope>
    <source>
        <strain evidence="5 6">CCUG 52769</strain>
    </source>
</reference>
<dbReference type="PANTHER" id="PTHR43649">
    <property type="entry name" value="ARABINOSE-BINDING PROTEIN-RELATED"/>
    <property type="match status" value="1"/>
</dbReference>